<evidence type="ECO:0000256" key="7">
    <source>
        <dbReference type="RuleBase" id="RU367060"/>
    </source>
</evidence>
<keyword evidence="4 7" id="KW-0879">Wnt signaling pathway</keyword>
<sequence length="1063" mass="113206">MAGNIVKWWKHKILGGYKQFTVLQECATDSEELIYPGRAPSACSAPPDLLLTSDREQILKVKSSSASAGAGTCQTKASHHHHHQHNSGGHHQTQSSGNGHLHTSNASQQQQQQQHHKSQKDAFRKCSGKAAAMAGTAAGGSGGGATNTINTTAATIRSDPDRVRLEEFTCDVSLEDGKKPQPLQFSFTLYDLDGHGKITKDDIAGIVSTIYESIGKSVVVPHYGSKTINVRLTVSPDGKTAPTKPAVKKAIITPRRRGYRSRKLISDDDGSDTSENCPRMLLRNRSSAAAAAAAATTNNNTPAGLSPSVATSNLNQTHHHHHQHANGALPATGGGGAVLGKVKESNLSKATAHAVAATATETALVNRSTGLSKSSEAAPTSTTGAGPAVEAYHHNNLSPTVVAPGKGSGLNNVISLGGKQAENVYESISNLKCCSLQQQPSSNNTSQPASHVQSPLSVVGPGHLNHSTASTAALICRECIDGPMVAVGAGCHLEQATAALPSLDAVVIPTSAALANGRSKRKLVRKTRSSRKVIGGASGKLTVEDFAGRPRARSLSVGNENCYENVIGRVAAAPGECWKSSLCRRELIEIIRESMVKNSLCFQPNRKAMESSPKHRHRSHTIASRVGDQVFLNYHHHPALLASNGAVPLTTEFTGGTQIAANTALVSMVAATGHEANLCGYDSYLHQTICAAANGGNATAATIHLATAAAHTTAAAIQPLTTSTPNRLLHHHHSKAKRKEHRLALATTAGAGGALVAARSNSHPAPVKLSTALLNQQYPNLSAEQKLTRSINQVEQWLDHRSPKVLLSKVKLADDTMQLVASTRTPHNINNNNNNTPLRPAVALKRSKSKEELTQLQGNSHGNRSVLTGDLLLLENLKISEDIAEIAVVTPKKVYNKESLIASATKKNIKTHHQHHARTTEKGASATAKSEQVVQLQYGSVPVNADPIECENLIRMSDEGEDELPLPQLSSVRQQQQQQQQQPLPLPHHHHQQSQSQPQSPQHSHQHPKQQRYCGPAETAAPATSGAHSVSSASVTSTTAVHRYVHEHIHHHYHHFENDPDES</sequence>
<comment type="function">
    <text evidence="7">Cell autonomous antagonist of the canonical Wnt signaling pathway.</text>
</comment>
<keyword evidence="2 7" id="KW-1003">Cell membrane</keyword>
<comment type="subcellular location">
    <subcellularLocation>
        <location evidence="7">Cell membrane</location>
    </subcellularLocation>
    <subcellularLocation>
        <location evidence="7">Cytoplasm</location>
    </subcellularLocation>
</comment>
<evidence type="ECO:0000256" key="5">
    <source>
        <dbReference type="ARBA" id="ARBA00022723"/>
    </source>
</evidence>
<comment type="similarity">
    <text evidence="1 7">Belongs to the NKD family.</text>
</comment>
<feature type="compositionally biased region" description="Low complexity" evidence="8">
    <location>
        <begin position="993"/>
        <end position="1003"/>
    </location>
</feature>
<dbReference type="InterPro" id="IPR002048">
    <property type="entry name" value="EF_hand_dom"/>
</dbReference>
<evidence type="ECO:0000256" key="8">
    <source>
        <dbReference type="SAM" id="MobiDB-lite"/>
    </source>
</evidence>
<dbReference type="AlphaFoldDB" id="A0AAG5CVB1"/>
<organism evidence="10 11">
    <name type="scientific">Anopheles atroparvus</name>
    <name type="common">European mosquito</name>
    <dbReference type="NCBI Taxonomy" id="41427"/>
    <lineage>
        <taxon>Eukaryota</taxon>
        <taxon>Metazoa</taxon>
        <taxon>Ecdysozoa</taxon>
        <taxon>Arthropoda</taxon>
        <taxon>Hexapoda</taxon>
        <taxon>Insecta</taxon>
        <taxon>Pterygota</taxon>
        <taxon>Neoptera</taxon>
        <taxon>Endopterygota</taxon>
        <taxon>Diptera</taxon>
        <taxon>Nematocera</taxon>
        <taxon>Culicoidea</taxon>
        <taxon>Culicidae</taxon>
        <taxon>Anophelinae</taxon>
        <taxon>Anopheles</taxon>
    </lineage>
</organism>
<evidence type="ECO:0000259" key="9">
    <source>
        <dbReference type="PROSITE" id="PS50222"/>
    </source>
</evidence>
<feature type="compositionally biased region" description="Low complexity" evidence="8">
    <location>
        <begin position="969"/>
        <end position="983"/>
    </location>
</feature>
<feature type="compositionally biased region" description="Low complexity" evidence="8">
    <location>
        <begin position="1023"/>
        <end position="1035"/>
    </location>
</feature>
<evidence type="ECO:0000313" key="11">
    <source>
        <dbReference type="Proteomes" id="UP000075880"/>
    </source>
</evidence>
<dbReference type="GO" id="GO:0005737">
    <property type="term" value="C:cytoplasm"/>
    <property type="evidence" value="ECO:0007669"/>
    <property type="project" value="UniProtKB-SubCell"/>
</dbReference>
<feature type="region of interest" description="Disordered" evidence="8">
    <location>
        <begin position="60"/>
        <end position="127"/>
    </location>
</feature>
<keyword evidence="6" id="KW-0472">Membrane</keyword>
<dbReference type="InterPro" id="IPR040140">
    <property type="entry name" value="Nkd-like"/>
</dbReference>
<feature type="region of interest" description="Disordered" evidence="8">
    <location>
        <begin position="969"/>
        <end position="1035"/>
    </location>
</feature>
<dbReference type="GO" id="GO:0090090">
    <property type="term" value="P:negative regulation of canonical Wnt signaling pathway"/>
    <property type="evidence" value="ECO:0007669"/>
    <property type="project" value="UniProtKB-ARBA"/>
</dbReference>
<dbReference type="EnsemblMetazoa" id="ENSAATROPT002983">
    <property type="protein sequence ID" value="ENSAATROPP002861"/>
    <property type="gene ID" value="ENSAATROPG002359"/>
</dbReference>
<dbReference type="GO" id="GO:0005886">
    <property type="term" value="C:plasma membrane"/>
    <property type="evidence" value="ECO:0007669"/>
    <property type="project" value="UniProtKB-SubCell"/>
</dbReference>
<name>A0AAG5CVB1_ANOAO</name>
<dbReference type="PROSITE" id="PS50222">
    <property type="entry name" value="EF_HAND_2"/>
    <property type="match status" value="1"/>
</dbReference>
<evidence type="ECO:0000313" key="10">
    <source>
        <dbReference type="EnsemblMetazoa" id="ENSAATROPP002861"/>
    </source>
</evidence>
<feature type="compositionally biased region" description="Low complexity" evidence="8">
    <location>
        <begin position="86"/>
        <end position="100"/>
    </location>
</feature>
<feature type="compositionally biased region" description="Basic residues" evidence="8">
    <location>
        <begin position="907"/>
        <end position="917"/>
    </location>
</feature>
<evidence type="ECO:0000256" key="2">
    <source>
        <dbReference type="ARBA" id="ARBA00022475"/>
    </source>
</evidence>
<evidence type="ECO:0000256" key="6">
    <source>
        <dbReference type="ARBA" id="ARBA00023136"/>
    </source>
</evidence>
<evidence type="ECO:0000256" key="3">
    <source>
        <dbReference type="ARBA" id="ARBA00022490"/>
    </source>
</evidence>
<keyword evidence="3" id="KW-0963">Cytoplasm</keyword>
<keyword evidence="5" id="KW-0479">Metal-binding</keyword>
<feature type="region of interest" description="Disordered" evidence="8">
    <location>
        <begin position="906"/>
        <end position="928"/>
    </location>
</feature>
<dbReference type="PANTHER" id="PTHR22611">
    <property type="entry name" value="PROTEIN NAKED CUTICLE"/>
    <property type="match status" value="1"/>
</dbReference>
<feature type="region of interest" description="Disordered" evidence="8">
    <location>
        <begin position="367"/>
        <end position="386"/>
    </location>
</feature>
<feature type="compositionally biased region" description="Low complexity" evidence="8">
    <location>
        <begin position="374"/>
        <end position="386"/>
    </location>
</feature>
<dbReference type="Proteomes" id="UP000075880">
    <property type="component" value="Unassembled WGS sequence"/>
</dbReference>
<proteinExistence type="inferred from homology"/>
<reference evidence="10" key="1">
    <citation type="submission" date="2024-04" db="UniProtKB">
        <authorList>
            <consortium name="EnsemblMetazoa"/>
        </authorList>
    </citation>
    <scope>IDENTIFICATION</scope>
    <source>
        <strain evidence="10">EBRO</strain>
    </source>
</reference>
<dbReference type="PANTHER" id="PTHR22611:SF9">
    <property type="entry name" value="PROTEIN NAKED CUTICLE"/>
    <property type="match status" value="1"/>
</dbReference>
<feature type="region of interest" description="Disordered" evidence="8">
    <location>
        <begin position="292"/>
        <end position="337"/>
    </location>
</feature>
<dbReference type="GO" id="GO:0016055">
    <property type="term" value="P:Wnt signaling pathway"/>
    <property type="evidence" value="ECO:0007669"/>
    <property type="project" value="UniProtKB-UniRule"/>
</dbReference>
<feature type="compositionally biased region" description="Low complexity" evidence="8">
    <location>
        <begin position="292"/>
        <end position="301"/>
    </location>
</feature>
<accession>A0AAG5CVB1</accession>
<protein>
    <recommendedName>
        <fullName evidence="7">Protein naked cuticle homolog</fullName>
    </recommendedName>
</protein>
<dbReference type="SUPFAM" id="SSF47473">
    <property type="entry name" value="EF-hand"/>
    <property type="match status" value="1"/>
</dbReference>
<evidence type="ECO:0000256" key="4">
    <source>
        <dbReference type="ARBA" id="ARBA00022687"/>
    </source>
</evidence>
<feature type="domain" description="EF-hand" evidence="9">
    <location>
        <begin position="178"/>
        <end position="213"/>
    </location>
</feature>
<dbReference type="GO" id="GO:0005509">
    <property type="term" value="F:calcium ion binding"/>
    <property type="evidence" value="ECO:0007669"/>
    <property type="project" value="InterPro"/>
</dbReference>
<keyword evidence="11" id="KW-1185">Reference proteome</keyword>
<dbReference type="InterPro" id="IPR011992">
    <property type="entry name" value="EF-hand-dom_pair"/>
</dbReference>
<evidence type="ECO:0000256" key="1">
    <source>
        <dbReference type="ARBA" id="ARBA00007081"/>
    </source>
</evidence>
<dbReference type="Gene3D" id="1.10.238.10">
    <property type="entry name" value="EF-hand"/>
    <property type="match status" value="1"/>
</dbReference>